<dbReference type="AlphaFoldDB" id="A0AAN7P366"/>
<reference evidence="1 2" key="1">
    <citation type="journal article" date="2023" name="J. Hered.">
        <title>Chromosome-level genome of the wood stork (Mycteria americana) provides insight into avian chromosome evolution.</title>
        <authorList>
            <person name="Flamio R. Jr."/>
            <person name="Ramstad K.M."/>
        </authorList>
    </citation>
    <scope>NUCLEOTIDE SEQUENCE [LARGE SCALE GENOMIC DNA]</scope>
    <source>
        <strain evidence="1">JAX WOST 10</strain>
    </source>
</reference>
<evidence type="ECO:0000313" key="1">
    <source>
        <dbReference type="EMBL" id="KAK4826207.1"/>
    </source>
</evidence>
<gene>
    <name evidence="1" type="ORF">QYF61_006151</name>
</gene>
<comment type="caution">
    <text evidence="1">The sequence shown here is derived from an EMBL/GenBank/DDBJ whole genome shotgun (WGS) entry which is preliminary data.</text>
</comment>
<organism evidence="1 2">
    <name type="scientific">Mycteria americana</name>
    <name type="common">Wood stork</name>
    <dbReference type="NCBI Taxonomy" id="33587"/>
    <lineage>
        <taxon>Eukaryota</taxon>
        <taxon>Metazoa</taxon>
        <taxon>Chordata</taxon>
        <taxon>Craniata</taxon>
        <taxon>Vertebrata</taxon>
        <taxon>Euteleostomi</taxon>
        <taxon>Archelosauria</taxon>
        <taxon>Archosauria</taxon>
        <taxon>Dinosauria</taxon>
        <taxon>Saurischia</taxon>
        <taxon>Theropoda</taxon>
        <taxon>Coelurosauria</taxon>
        <taxon>Aves</taxon>
        <taxon>Neognathae</taxon>
        <taxon>Neoaves</taxon>
        <taxon>Aequornithes</taxon>
        <taxon>Ciconiiformes</taxon>
        <taxon>Ciconiidae</taxon>
        <taxon>Mycteria</taxon>
    </lineage>
</organism>
<sequence length="232" mass="26434">MVQTPQSELQPLLSDECPPFCLEGQLLLRGYAQHQSSIIILVVLEVKLDLAGHKEVLFLLRQATDTDQDKARNKRSFQILRKSRNAVLGTDIQFVPTFEAYRWAQEVLIDPGALTSNGINADTSAEIGRAKNCLSPEDIIDKYKEAISYYGKVSLFFDIESIFRLSLLLNKLARYRLDGWSPRWVGNWLTGCTQRVVIKVFYSGWQPVTSGVPVTNEWNVPRSKERSSNMFY</sequence>
<proteinExistence type="predicted"/>
<dbReference type="Proteomes" id="UP001333110">
    <property type="component" value="Unassembled WGS sequence"/>
</dbReference>
<keyword evidence="2" id="KW-1185">Reference proteome</keyword>
<name>A0AAN7P366_MYCAM</name>
<protein>
    <submittedName>
        <fullName evidence="1">Uncharacterized protein</fullName>
    </submittedName>
</protein>
<evidence type="ECO:0000313" key="2">
    <source>
        <dbReference type="Proteomes" id="UP001333110"/>
    </source>
</evidence>
<dbReference type="EMBL" id="JAUNZN010000002">
    <property type="protein sequence ID" value="KAK4826207.1"/>
    <property type="molecule type" value="Genomic_DNA"/>
</dbReference>
<accession>A0AAN7P366</accession>